<evidence type="ECO:0008006" key="4">
    <source>
        <dbReference type="Google" id="ProtNLM"/>
    </source>
</evidence>
<accession>A0ABQ1KH58</accession>
<feature type="chain" id="PRO_5046807863" description="YMGG-like Gly-zipper domain-containing protein" evidence="1">
    <location>
        <begin position="25"/>
        <end position="71"/>
    </location>
</feature>
<gene>
    <name evidence="2" type="ORF">GCM10011363_10430</name>
</gene>
<dbReference type="EMBL" id="BMFC01000002">
    <property type="protein sequence ID" value="GGB95651.1"/>
    <property type="molecule type" value="Genomic_DNA"/>
</dbReference>
<sequence length="71" mass="6819">MHIHKIKPAFAFAVVALLGLSACGDTLGEQALLGGAAGAGTAVATGGDAITGAAVGGAANVAYCQTYPERC</sequence>
<dbReference type="RefSeq" id="WP_188480923.1">
    <property type="nucleotide sequence ID" value="NZ_BMFC01000002.1"/>
</dbReference>
<keyword evidence="1" id="KW-0732">Signal</keyword>
<comment type="caution">
    <text evidence="2">The sequence shown here is derived from an EMBL/GenBank/DDBJ whole genome shotgun (WGS) entry which is preliminary data.</text>
</comment>
<evidence type="ECO:0000313" key="2">
    <source>
        <dbReference type="EMBL" id="GGB95651.1"/>
    </source>
</evidence>
<organism evidence="2 3">
    <name type="scientific">Marivita lacus</name>
    <dbReference type="NCBI Taxonomy" id="1323742"/>
    <lineage>
        <taxon>Bacteria</taxon>
        <taxon>Pseudomonadati</taxon>
        <taxon>Pseudomonadota</taxon>
        <taxon>Alphaproteobacteria</taxon>
        <taxon>Rhodobacterales</taxon>
        <taxon>Roseobacteraceae</taxon>
        <taxon>Marivita</taxon>
    </lineage>
</organism>
<reference evidence="3" key="1">
    <citation type="journal article" date="2019" name="Int. J. Syst. Evol. Microbiol.">
        <title>The Global Catalogue of Microorganisms (GCM) 10K type strain sequencing project: providing services to taxonomists for standard genome sequencing and annotation.</title>
        <authorList>
            <consortium name="The Broad Institute Genomics Platform"/>
            <consortium name="The Broad Institute Genome Sequencing Center for Infectious Disease"/>
            <person name="Wu L."/>
            <person name="Ma J."/>
        </authorList>
    </citation>
    <scope>NUCLEOTIDE SEQUENCE [LARGE SCALE GENOMIC DNA]</scope>
    <source>
        <strain evidence="3">CGMCC 1.12478</strain>
    </source>
</reference>
<protein>
    <recommendedName>
        <fullName evidence="4">YMGG-like Gly-zipper domain-containing protein</fullName>
    </recommendedName>
</protein>
<evidence type="ECO:0000256" key="1">
    <source>
        <dbReference type="SAM" id="SignalP"/>
    </source>
</evidence>
<dbReference type="Proteomes" id="UP000645462">
    <property type="component" value="Unassembled WGS sequence"/>
</dbReference>
<evidence type="ECO:0000313" key="3">
    <source>
        <dbReference type="Proteomes" id="UP000645462"/>
    </source>
</evidence>
<feature type="signal peptide" evidence="1">
    <location>
        <begin position="1"/>
        <end position="24"/>
    </location>
</feature>
<name>A0ABQ1KH58_9RHOB</name>
<keyword evidence="3" id="KW-1185">Reference proteome</keyword>
<proteinExistence type="predicted"/>
<dbReference type="PROSITE" id="PS51257">
    <property type="entry name" value="PROKAR_LIPOPROTEIN"/>
    <property type="match status" value="1"/>
</dbReference>